<name>A0A2N5SKQ5_9BASI</name>
<comment type="caution">
    <text evidence="1">The sequence shown here is derived from an EMBL/GenBank/DDBJ whole genome shotgun (WGS) entry which is preliminary data.</text>
</comment>
<organism evidence="1 2">
    <name type="scientific">Puccinia coronata f. sp. avenae</name>
    <dbReference type="NCBI Taxonomy" id="200324"/>
    <lineage>
        <taxon>Eukaryota</taxon>
        <taxon>Fungi</taxon>
        <taxon>Dikarya</taxon>
        <taxon>Basidiomycota</taxon>
        <taxon>Pucciniomycotina</taxon>
        <taxon>Pucciniomycetes</taxon>
        <taxon>Pucciniales</taxon>
        <taxon>Pucciniaceae</taxon>
        <taxon>Puccinia</taxon>
    </lineage>
</organism>
<reference evidence="1 2" key="1">
    <citation type="submission" date="2017-11" db="EMBL/GenBank/DDBJ databases">
        <title>De novo assembly and phasing of dikaryotic genomes from two isolates of Puccinia coronata f. sp. avenae, the causal agent of oat crown rust.</title>
        <authorList>
            <person name="Miller M.E."/>
            <person name="Zhang Y."/>
            <person name="Omidvar V."/>
            <person name="Sperschneider J."/>
            <person name="Schwessinger B."/>
            <person name="Raley C."/>
            <person name="Palmer J.M."/>
            <person name="Garnica D."/>
            <person name="Upadhyaya N."/>
            <person name="Rathjen J."/>
            <person name="Taylor J.M."/>
            <person name="Park R.F."/>
            <person name="Dodds P.N."/>
            <person name="Hirsch C.D."/>
            <person name="Kianian S.F."/>
            <person name="Figueroa M."/>
        </authorList>
    </citation>
    <scope>NUCLEOTIDE SEQUENCE [LARGE SCALE GENOMIC DNA]</scope>
    <source>
        <strain evidence="1">12NC29</strain>
    </source>
</reference>
<accession>A0A2N5SKQ5</accession>
<protein>
    <submittedName>
        <fullName evidence="1">Uncharacterized protein</fullName>
    </submittedName>
</protein>
<dbReference type="EMBL" id="PGCJ01000939">
    <property type="protein sequence ID" value="PLW13794.1"/>
    <property type="molecule type" value="Genomic_DNA"/>
</dbReference>
<keyword evidence="2" id="KW-1185">Reference proteome</keyword>
<sequence>MYDRVGFGAEIFGTSFLTGSITHDLGPLIVGSAGEICQDKRALDVFMSDDLKSPIDEPKSRSKNMVSTLLLPLALLALLSFSRYSCAIRGADGIFKALSFSNTDPKFEFKSNEMDSVVSSLANVFTWEEGKDFMIKEPLPIESYMAYTDNNKQPMFPVRMAKVMKYLLEDMDTKAHPTDKQHNLHLLYLFSGLTPDMVMKKASNLLGLENAEAFKTLRASTGDYDEMCRLLREMKVRLVPLHEILGMSALLGKKK</sequence>
<evidence type="ECO:0000313" key="1">
    <source>
        <dbReference type="EMBL" id="PLW13794.1"/>
    </source>
</evidence>
<proteinExistence type="predicted"/>
<dbReference type="Proteomes" id="UP000235388">
    <property type="component" value="Unassembled WGS sequence"/>
</dbReference>
<gene>
    <name evidence="1" type="ORF">PCANC_19537</name>
</gene>
<evidence type="ECO:0000313" key="2">
    <source>
        <dbReference type="Proteomes" id="UP000235388"/>
    </source>
</evidence>
<dbReference type="AlphaFoldDB" id="A0A2N5SKQ5"/>